<evidence type="ECO:0000313" key="2">
    <source>
        <dbReference type="EMBL" id="MDZ5471380.1"/>
    </source>
</evidence>
<proteinExistence type="predicted"/>
<keyword evidence="1" id="KW-0472">Membrane</keyword>
<name>A0ABU5IW54_9BACI</name>
<reference evidence="2 3" key="1">
    <citation type="submission" date="2023-11" db="EMBL/GenBank/DDBJ databases">
        <title>Bacillus jintuensis, isolated from a mudflat on the Beibu Gulf coast.</title>
        <authorList>
            <person name="Li M."/>
        </authorList>
    </citation>
    <scope>NUCLEOTIDE SEQUENCE [LARGE SCALE GENOMIC DNA]</scope>
    <source>
        <strain evidence="2 3">31A1R</strain>
    </source>
</reference>
<sequence length="64" mass="7632">MHKNLSTFQIYLSAFLAIIMFLQSYNWWTEEKLVLAIFFLSLGIINIVIISIWLFGRNRSYKKS</sequence>
<dbReference type="RefSeq" id="WP_322445676.1">
    <property type="nucleotide sequence ID" value="NZ_JAXOFX010000003.1"/>
</dbReference>
<dbReference type="EMBL" id="JAXOFX010000003">
    <property type="protein sequence ID" value="MDZ5471380.1"/>
    <property type="molecule type" value="Genomic_DNA"/>
</dbReference>
<accession>A0ABU5IW54</accession>
<protein>
    <submittedName>
        <fullName evidence="2">Uncharacterized protein</fullName>
    </submittedName>
</protein>
<evidence type="ECO:0000256" key="1">
    <source>
        <dbReference type="SAM" id="Phobius"/>
    </source>
</evidence>
<dbReference type="Proteomes" id="UP001290455">
    <property type="component" value="Unassembled WGS sequence"/>
</dbReference>
<gene>
    <name evidence="2" type="ORF">SM124_06430</name>
</gene>
<feature type="transmembrane region" description="Helical" evidence="1">
    <location>
        <begin position="34"/>
        <end position="55"/>
    </location>
</feature>
<keyword evidence="1" id="KW-1133">Transmembrane helix</keyword>
<evidence type="ECO:0000313" key="3">
    <source>
        <dbReference type="Proteomes" id="UP001290455"/>
    </source>
</evidence>
<organism evidence="2 3">
    <name type="scientific">Robertmurraya mangrovi</name>
    <dbReference type="NCBI Taxonomy" id="3098077"/>
    <lineage>
        <taxon>Bacteria</taxon>
        <taxon>Bacillati</taxon>
        <taxon>Bacillota</taxon>
        <taxon>Bacilli</taxon>
        <taxon>Bacillales</taxon>
        <taxon>Bacillaceae</taxon>
        <taxon>Robertmurraya</taxon>
    </lineage>
</organism>
<feature type="transmembrane region" description="Helical" evidence="1">
    <location>
        <begin position="7"/>
        <end position="28"/>
    </location>
</feature>
<keyword evidence="1" id="KW-0812">Transmembrane</keyword>
<keyword evidence="3" id="KW-1185">Reference proteome</keyword>
<comment type="caution">
    <text evidence="2">The sequence shown here is derived from an EMBL/GenBank/DDBJ whole genome shotgun (WGS) entry which is preliminary data.</text>
</comment>